<comment type="caution">
    <text evidence="2">The sequence shown here is derived from an EMBL/GenBank/DDBJ whole genome shotgun (WGS) entry which is preliminary data.</text>
</comment>
<protein>
    <recommendedName>
        <fullName evidence="1">2Fe-2S ferredoxin-type domain-containing protein</fullName>
    </recommendedName>
</protein>
<sequence>MNKKLCKISFEQNYPDIHLNKNDNLSEYLTIQNSPILFGCRTGICGTCLVSIKGDIPPPSEEEKEILEIFAPENPQARLACQIQLTNDIEISPLT</sequence>
<reference evidence="2" key="2">
    <citation type="journal article" date="2019" name="Genome Biol. Evol.">
        <title>Day and night: Metabolic profiles and evolutionary relationships of six axenic non-marine cyanobacteria.</title>
        <authorList>
            <person name="Will S.E."/>
            <person name="Henke P."/>
            <person name="Boedeker C."/>
            <person name="Huang S."/>
            <person name="Brinkmann H."/>
            <person name="Rohde M."/>
            <person name="Jarek M."/>
            <person name="Friedl T."/>
            <person name="Seufert S."/>
            <person name="Schumacher M."/>
            <person name="Overmann J."/>
            <person name="Neumann-Schaal M."/>
            <person name="Petersen J."/>
        </authorList>
    </citation>
    <scope>NUCLEOTIDE SEQUENCE [LARGE SCALE GENOMIC DNA]</scope>
    <source>
        <strain evidence="2">PCC 7102</strain>
    </source>
</reference>
<evidence type="ECO:0000313" key="2">
    <source>
        <dbReference type="EMBL" id="RUS99380.1"/>
    </source>
</evidence>
<dbReference type="InterPro" id="IPR012675">
    <property type="entry name" value="Beta-grasp_dom_sf"/>
</dbReference>
<name>A0A3S1C332_9CYAN</name>
<dbReference type="RefSeq" id="WP_127085886.1">
    <property type="nucleotide sequence ID" value="NZ_RSCL01000026.1"/>
</dbReference>
<dbReference type="PROSITE" id="PS51085">
    <property type="entry name" value="2FE2S_FER_2"/>
    <property type="match status" value="1"/>
</dbReference>
<evidence type="ECO:0000259" key="1">
    <source>
        <dbReference type="PROSITE" id="PS51085"/>
    </source>
</evidence>
<dbReference type="Pfam" id="PF00111">
    <property type="entry name" value="Fer2"/>
    <property type="match status" value="1"/>
</dbReference>
<dbReference type="InterPro" id="IPR001041">
    <property type="entry name" value="2Fe-2S_ferredoxin-type"/>
</dbReference>
<dbReference type="GO" id="GO:0051537">
    <property type="term" value="F:2 iron, 2 sulfur cluster binding"/>
    <property type="evidence" value="ECO:0007669"/>
    <property type="project" value="InterPro"/>
</dbReference>
<dbReference type="SUPFAM" id="SSF54292">
    <property type="entry name" value="2Fe-2S ferredoxin-like"/>
    <property type="match status" value="1"/>
</dbReference>
<dbReference type="Gene3D" id="3.10.20.30">
    <property type="match status" value="1"/>
</dbReference>
<dbReference type="CDD" id="cd00207">
    <property type="entry name" value="fer2"/>
    <property type="match status" value="1"/>
</dbReference>
<organism evidence="2 3">
    <name type="scientific">Dulcicalothrix desertica PCC 7102</name>
    <dbReference type="NCBI Taxonomy" id="232991"/>
    <lineage>
        <taxon>Bacteria</taxon>
        <taxon>Bacillati</taxon>
        <taxon>Cyanobacteriota</taxon>
        <taxon>Cyanophyceae</taxon>
        <taxon>Nostocales</taxon>
        <taxon>Calotrichaceae</taxon>
        <taxon>Dulcicalothrix</taxon>
    </lineage>
</organism>
<dbReference type="InterPro" id="IPR036010">
    <property type="entry name" value="2Fe-2S_ferredoxin-like_sf"/>
</dbReference>
<dbReference type="PROSITE" id="PS00197">
    <property type="entry name" value="2FE2S_FER_1"/>
    <property type="match status" value="1"/>
</dbReference>
<keyword evidence="3" id="KW-1185">Reference proteome</keyword>
<reference evidence="2" key="1">
    <citation type="submission" date="2018-12" db="EMBL/GenBank/DDBJ databases">
        <authorList>
            <person name="Will S."/>
            <person name="Neumann-Schaal M."/>
            <person name="Henke P."/>
        </authorList>
    </citation>
    <scope>NUCLEOTIDE SEQUENCE</scope>
    <source>
        <strain evidence="2">PCC 7102</strain>
    </source>
</reference>
<dbReference type="InterPro" id="IPR006058">
    <property type="entry name" value="2Fe2S_fd_BS"/>
</dbReference>
<accession>A0A3S1C332</accession>
<dbReference type="OrthoDB" id="581532at2"/>
<proteinExistence type="predicted"/>
<gene>
    <name evidence="2" type="ORF">DSM106972_078220</name>
</gene>
<dbReference type="Proteomes" id="UP000271624">
    <property type="component" value="Unassembled WGS sequence"/>
</dbReference>
<evidence type="ECO:0000313" key="3">
    <source>
        <dbReference type="Proteomes" id="UP000271624"/>
    </source>
</evidence>
<dbReference type="EMBL" id="RSCL01000026">
    <property type="protein sequence ID" value="RUS99380.1"/>
    <property type="molecule type" value="Genomic_DNA"/>
</dbReference>
<dbReference type="AlphaFoldDB" id="A0A3S1C332"/>
<feature type="domain" description="2Fe-2S ferredoxin-type" evidence="1">
    <location>
        <begin position="6"/>
        <end position="95"/>
    </location>
</feature>